<accession>A0A6J6NN14</accession>
<gene>
    <name evidence="1" type="ORF">UFOPK2399_00505</name>
</gene>
<organism evidence="1">
    <name type="scientific">freshwater metagenome</name>
    <dbReference type="NCBI Taxonomy" id="449393"/>
    <lineage>
        <taxon>unclassified sequences</taxon>
        <taxon>metagenomes</taxon>
        <taxon>ecological metagenomes</taxon>
    </lineage>
</organism>
<dbReference type="AlphaFoldDB" id="A0A6J6NN14"/>
<sequence>MIAVACLALVVAAAAAGARRDTAPIQNSPDLPWTNPSHQSNLELLLGPIASRIANRNVTIRCEGDTDWVQLVTQQGGNPNAELGYVSATFSATTRQATSIATFAELRTAVCTPLKAFAAANPKPTKCVPIKRTPATTKRVKTTIRKRVTINGVPTWKTVPTTKTITIPGTTTTGEPTPCYIEGDHAAANMPESYWDAYEDYSQAILTLAHEAIHLGGVVGATLRNGLTAGDAQAEAKASCYGMQWMPYVATELGATPDDAQAIATYYWERIYPNYRNAVNAQYWSANCTPGGSMDIRPPGSTSWP</sequence>
<reference evidence="1" key="1">
    <citation type="submission" date="2020-05" db="EMBL/GenBank/DDBJ databases">
        <authorList>
            <person name="Chiriac C."/>
            <person name="Salcher M."/>
            <person name="Ghai R."/>
            <person name="Kavagutti S V."/>
        </authorList>
    </citation>
    <scope>NUCLEOTIDE SEQUENCE</scope>
</reference>
<protein>
    <submittedName>
        <fullName evidence="1">Unannotated protein</fullName>
    </submittedName>
</protein>
<evidence type="ECO:0000313" key="1">
    <source>
        <dbReference type="EMBL" id="CAB4688121.1"/>
    </source>
</evidence>
<name>A0A6J6NN14_9ZZZZ</name>
<dbReference type="EMBL" id="CAEZXP010000001">
    <property type="protein sequence ID" value="CAB4688121.1"/>
    <property type="molecule type" value="Genomic_DNA"/>
</dbReference>
<proteinExistence type="predicted"/>